<evidence type="ECO:0000313" key="1">
    <source>
        <dbReference type="EMBL" id="RLV59580.1"/>
    </source>
</evidence>
<reference evidence="1 2" key="1">
    <citation type="submission" date="2018-09" db="EMBL/GenBank/DDBJ databases">
        <title>Phylogeny of the Shewanellaceae, and recommendation for two new genera, Pseudoshewanella and Parashewanella.</title>
        <authorList>
            <person name="Wang G."/>
        </authorList>
    </citation>
    <scope>NUCLEOTIDE SEQUENCE [LARGE SCALE GENOMIC DNA]</scope>
    <source>
        <strain evidence="1 2">C51</strain>
    </source>
</reference>
<dbReference type="AlphaFoldDB" id="A0A3L8PW92"/>
<dbReference type="InterPro" id="IPR023213">
    <property type="entry name" value="CAT-like_dom_sf"/>
</dbReference>
<dbReference type="Proteomes" id="UP000281474">
    <property type="component" value="Unassembled WGS sequence"/>
</dbReference>
<dbReference type="SMART" id="SM01059">
    <property type="entry name" value="CAT"/>
    <property type="match status" value="1"/>
</dbReference>
<evidence type="ECO:0008006" key="3">
    <source>
        <dbReference type="Google" id="ProtNLM"/>
    </source>
</evidence>
<comment type="caution">
    <text evidence="1">The sequence shown here is derived from an EMBL/GenBank/DDBJ whole genome shotgun (WGS) entry which is preliminary data.</text>
</comment>
<dbReference type="GO" id="GO:0008811">
    <property type="term" value="F:chloramphenicol O-acetyltransferase activity"/>
    <property type="evidence" value="ECO:0007669"/>
    <property type="project" value="InterPro"/>
</dbReference>
<dbReference type="OrthoDB" id="583161at2"/>
<protein>
    <recommendedName>
        <fullName evidence="3">Chloramphenicol acetyltransferase</fullName>
    </recommendedName>
</protein>
<dbReference type="SUPFAM" id="SSF52777">
    <property type="entry name" value="CoA-dependent acyltransferases"/>
    <property type="match status" value="1"/>
</dbReference>
<sequence>MTLEQILKNYHGQKLNEQEVSYYQKWAMEYFHNDEHVTDPYISMTIDLNITQVRENYELHYQHEHGASFQGFMIWCLARALKSQWTFSSRNIGGEWYRFDNLPIFTPIAVGGDLRFKDVVLEDTSSMSWKEFASYYRAAVDDTDQQLEILPQDVWALCPFIGNLPNLDFSALNLHRNRIKTGRPMFYFGKRRNNNGVLSVPLSISFDHANSDPYVLDKLINTLNEYLTEVPKNKLN</sequence>
<dbReference type="PANTHER" id="PTHR38474">
    <property type="entry name" value="SLR0299 PROTEIN"/>
    <property type="match status" value="1"/>
</dbReference>
<organism evidence="1 2">
    <name type="scientific">Parashewanella curva</name>
    <dbReference type="NCBI Taxonomy" id="2338552"/>
    <lineage>
        <taxon>Bacteria</taxon>
        <taxon>Pseudomonadati</taxon>
        <taxon>Pseudomonadota</taxon>
        <taxon>Gammaproteobacteria</taxon>
        <taxon>Alteromonadales</taxon>
        <taxon>Shewanellaceae</taxon>
        <taxon>Parashewanella</taxon>
    </lineage>
</organism>
<dbReference type="RefSeq" id="WP_121839158.1">
    <property type="nucleotide sequence ID" value="NZ_ML014780.1"/>
</dbReference>
<keyword evidence="2" id="KW-1185">Reference proteome</keyword>
<dbReference type="Pfam" id="PF00302">
    <property type="entry name" value="CAT"/>
    <property type="match status" value="1"/>
</dbReference>
<name>A0A3L8PW92_9GAMM</name>
<dbReference type="Gene3D" id="3.30.559.10">
    <property type="entry name" value="Chloramphenicol acetyltransferase-like domain"/>
    <property type="match status" value="1"/>
</dbReference>
<proteinExistence type="predicted"/>
<dbReference type="InterPro" id="IPR001707">
    <property type="entry name" value="Cmp_AcTrfase"/>
</dbReference>
<dbReference type="PANTHER" id="PTHR38474:SF1">
    <property type="entry name" value="SLR0299 PROTEIN"/>
    <property type="match status" value="1"/>
</dbReference>
<gene>
    <name evidence="1" type="ORF">D5018_11545</name>
</gene>
<evidence type="ECO:0000313" key="2">
    <source>
        <dbReference type="Proteomes" id="UP000281474"/>
    </source>
</evidence>
<accession>A0A3L8PW92</accession>
<dbReference type="EMBL" id="QZEI01000031">
    <property type="protein sequence ID" value="RLV59580.1"/>
    <property type="molecule type" value="Genomic_DNA"/>
</dbReference>